<keyword evidence="3" id="KW-1185">Reference proteome</keyword>
<evidence type="ECO:0000313" key="2">
    <source>
        <dbReference type="EMBL" id="KAF7381967.1"/>
    </source>
</evidence>
<dbReference type="Proteomes" id="UP000617340">
    <property type="component" value="Unassembled WGS sequence"/>
</dbReference>
<sequence>MWQQLASAGNSATDIRHSAVGKSRQFAPVEYFPPLFPTMASSQRGNERMRRGRVKRVGVKVEEKGSGGEGLARR</sequence>
<reference evidence="2" key="1">
    <citation type="journal article" date="2020" name="G3 (Bethesda)">
        <title>High-Quality Assemblies for Three Invasive Social Wasps from the &lt;i&gt;Vespula&lt;/i&gt; Genus.</title>
        <authorList>
            <person name="Harrop T.W.R."/>
            <person name="Guhlin J."/>
            <person name="McLaughlin G.M."/>
            <person name="Permina E."/>
            <person name="Stockwell P."/>
            <person name="Gilligan J."/>
            <person name="Le Lec M.F."/>
            <person name="Gruber M.A.M."/>
            <person name="Quinn O."/>
            <person name="Lovegrove M."/>
            <person name="Duncan E.J."/>
            <person name="Remnant E.J."/>
            <person name="Van Eeckhoven J."/>
            <person name="Graham B."/>
            <person name="Knapp R.A."/>
            <person name="Langford K.W."/>
            <person name="Kronenberg Z."/>
            <person name="Press M.O."/>
            <person name="Eacker S.M."/>
            <person name="Wilson-Rankin E.E."/>
            <person name="Purcell J."/>
            <person name="Lester P.J."/>
            <person name="Dearden P.K."/>
        </authorList>
    </citation>
    <scope>NUCLEOTIDE SEQUENCE</scope>
    <source>
        <strain evidence="2">Linc-1</strain>
    </source>
</reference>
<comment type="caution">
    <text evidence="2">The sequence shown here is derived from an EMBL/GenBank/DDBJ whole genome shotgun (WGS) entry which is preliminary data.</text>
</comment>
<accession>A0A834J5R0</accession>
<feature type="region of interest" description="Disordered" evidence="1">
    <location>
        <begin position="37"/>
        <end position="74"/>
    </location>
</feature>
<evidence type="ECO:0000313" key="3">
    <source>
        <dbReference type="Proteomes" id="UP000617340"/>
    </source>
</evidence>
<evidence type="ECO:0000256" key="1">
    <source>
        <dbReference type="SAM" id="MobiDB-lite"/>
    </source>
</evidence>
<proteinExistence type="predicted"/>
<name>A0A834J5R0_VESGE</name>
<dbReference type="AlphaFoldDB" id="A0A834J5R0"/>
<dbReference type="EMBL" id="JACSDZ010000021">
    <property type="protein sequence ID" value="KAF7381967.1"/>
    <property type="molecule type" value="Genomic_DNA"/>
</dbReference>
<feature type="compositionally biased region" description="Basic and acidic residues" evidence="1">
    <location>
        <begin position="59"/>
        <end position="74"/>
    </location>
</feature>
<gene>
    <name evidence="2" type="ORF">HZH68_015840</name>
</gene>
<protein>
    <submittedName>
        <fullName evidence="2">Uncharacterized protein</fullName>
    </submittedName>
</protein>
<organism evidence="2 3">
    <name type="scientific">Vespula germanica</name>
    <name type="common">German yellow jacket</name>
    <name type="synonym">Paravespula germanica</name>
    <dbReference type="NCBI Taxonomy" id="30212"/>
    <lineage>
        <taxon>Eukaryota</taxon>
        <taxon>Metazoa</taxon>
        <taxon>Ecdysozoa</taxon>
        <taxon>Arthropoda</taxon>
        <taxon>Hexapoda</taxon>
        <taxon>Insecta</taxon>
        <taxon>Pterygota</taxon>
        <taxon>Neoptera</taxon>
        <taxon>Endopterygota</taxon>
        <taxon>Hymenoptera</taxon>
        <taxon>Apocrita</taxon>
        <taxon>Aculeata</taxon>
        <taxon>Vespoidea</taxon>
        <taxon>Vespidae</taxon>
        <taxon>Vespinae</taxon>
        <taxon>Vespula</taxon>
    </lineage>
</organism>